<keyword evidence="3" id="KW-1185">Reference proteome</keyword>
<dbReference type="Proteomes" id="UP000440578">
    <property type="component" value="Unassembled WGS sequence"/>
</dbReference>
<name>A0A6A4VLE7_AMPAM</name>
<feature type="compositionally biased region" description="Low complexity" evidence="1">
    <location>
        <begin position="306"/>
        <end position="322"/>
    </location>
</feature>
<gene>
    <name evidence="2" type="ORF">FJT64_009683</name>
</gene>
<evidence type="ECO:0000313" key="2">
    <source>
        <dbReference type="EMBL" id="KAF0292334.1"/>
    </source>
</evidence>
<dbReference type="EMBL" id="VIIS01001822">
    <property type="protein sequence ID" value="KAF0292334.1"/>
    <property type="molecule type" value="Genomic_DNA"/>
</dbReference>
<feature type="compositionally biased region" description="Polar residues" evidence="1">
    <location>
        <begin position="148"/>
        <end position="157"/>
    </location>
</feature>
<dbReference type="AlphaFoldDB" id="A0A6A4VLE7"/>
<reference evidence="2 3" key="1">
    <citation type="submission" date="2019-07" db="EMBL/GenBank/DDBJ databases">
        <title>Draft genome assembly of a fouling barnacle, Amphibalanus amphitrite (Darwin, 1854): The first reference genome for Thecostraca.</title>
        <authorList>
            <person name="Kim W."/>
        </authorList>
    </citation>
    <scope>NUCLEOTIDE SEQUENCE [LARGE SCALE GENOMIC DNA]</scope>
    <source>
        <strain evidence="2">SNU_AA5</strain>
        <tissue evidence="2">Soma without cirri and trophi</tissue>
    </source>
</reference>
<evidence type="ECO:0000313" key="3">
    <source>
        <dbReference type="Proteomes" id="UP000440578"/>
    </source>
</evidence>
<accession>A0A6A4VLE7</accession>
<feature type="region of interest" description="Disordered" evidence="1">
    <location>
        <begin position="223"/>
        <end position="361"/>
    </location>
</feature>
<proteinExistence type="predicted"/>
<protein>
    <submittedName>
        <fullName evidence="2">Uncharacterized protein</fullName>
    </submittedName>
</protein>
<feature type="compositionally biased region" description="Polar residues" evidence="1">
    <location>
        <begin position="330"/>
        <end position="349"/>
    </location>
</feature>
<sequence length="411" mass="44340">MSIMENESLHSKDEDTDESSSGGDYNQGLAIDPCDYLSDSEVSTGSVDLSAEQVVWEKRLVECPAALLRNRLRHASYKKSNSSHEVRRGRRGGRPLRRRASDNLLCSRSAMATPRTRLVAGTVCWNSDTDIVLPNESVELEIGEDCGSGSSLDSQTLGRAAQHQPNALPPVVTDSERPVQCGAAAQERCLRPQPCLTHALLLAGLPGGARSGRQHLSTAHSARGLLLPDLVPPPERTNGNGAGLKRESGDPPKAEEGVQEGDRDKQKTERDSQKAETDGQKGDSQKNSSRRRSRASASEQRREEAAAAGRGAGRAAEPAAGRSPRRPPTETVSSGSRASSDTDQWPSSRQHSHTSNASLSSLSHSAVLDVVDEPPQMTALERKLIMKKHPMLRNDTNAHILAPPDFRIGMK</sequence>
<evidence type="ECO:0000256" key="1">
    <source>
        <dbReference type="SAM" id="MobiDB-lite"/>
    </source>
</evidence>
<feature type="region of interest" description="Disordered" evidence="1">
    <location>
        <begin position="147"/>
        <end position="176"/>
    </location>
</feature>
<organism evidence="2 3">
    <name type="scientific">Amphibalanus amphitrite</name>
    <name type="common">Striped barnacle</name>
    <name type="synonym">Balanus amphitrite</name>
    <dbReference type="NCBI Taxonomy" id="1232801"/>
    <lineage>
        <taxon>Eukaryota</taxon>
        <taxon>Metazoa</taxon>
        <taxon>Ecdysozoa</taxon>
        <taxon>Arthropoda</taxon>
        <taxon>Crustacea</taxon>
        <taxon>Multicrustacea</taxon>
        <taxon>Cirripedia</taxon>
        <taxon>Thoracica</taxon>
        <taxon>Thoracicalcarea</taxon>
        <taxon>Balanomorpha</taxon>
        <taxon>Balanoidea</taxon>
        <taxon>Balanidae</taxon>
        <taxon>Amphibalaninae</taxon>
        <taxon>Amphibalanus</taxon>
    </lineage>
</organism>
<feature type="region of interest" description="Disordered" evidence="1">
    <location>
        <begin position="1"/>
        <end position="28"/>
    </location>
</feature>
<comment type="caution">
    <text evidence="2">The sequence shown here is derived from an EMBL/GenBank/DDBJ whole genome shotgun (WGS) entry which is preliminary data.</text>
</comment>
<feature type="compositionally biased region" description="Basic and acidic residues" evidence="1">
    <location>
        <begin position="244"/>
        <end position="284"/>
    </location>
</feature>